<gene>
    <name evidence="1" type="ORF">SFRA_013325</name>
</gene>
<protein>
    <submittedName>
        <fullName evidence="1">Uncharacterized protein</fullName>
    </submittedName>
</protein>
<name>A0A3R7ITK9_9ACTN</name>
<keyword evidence="2" id="KW-1185">Reference proteome</keyword>
<dbReference type="OrthoDB" id="3854066at2"/>
<dbReference type="EMBL" id="JNAD02000005">
    <property type="protein sequence ID" value="RKM95977.1"/>
    <property type="molecule type" value="Genomic_DNA"/>
</dbReference>
<evidence type="ECO:0000313" key="1">
    <source>
        <dbReference type="EMBL" id="RKM95977.1"/>
    </source>
</evidence>
<organism evidence="1 2">
    <name type="scientific">Streptomyces xinghaiensis</name>
    <dbReference type="NCBI Taxonomy" id="1038928"/>
    <lineage>
        <taxon>Bacteria</taxon>
        <taxon>Bacillati</taxon>
        <taxon>Actinomycetota</taxon>
        <taxon>Actinomycetes</taxon>
        <taxon>Kitasatosporales</taxon>
        <taxon>Streptomycetaceae</taxon>
        <taxon>Streptomyces</taxon>
    </lineage>
</organism>
<dbReference type="Proteomes" id="UP000028058">
    <property type="component" value="Unassembled WGS sequence"/>
</dbReference>
<reference evidence="1 2" key="1">
    <citation type="journal article" date="2014" name="Genome Announc.">
        <title>Draft Genome Sequence of Streptomyces fradiae ATCC 19609, a Strain Highly Sensitive to Antibiotics.</title>
        <authorList>
            <person name="Bekker O.B."/>
            <person name="Klimina K.M."/>
            <person name="Vatlin A.A."/>
            <person name="Zakharevich N.V."/>
            <person name="Kasianov A.S."/>
            <person name="Danilenko V.N."/>
        </authorList>
    </citation>
    <scope>NUCLEOTIDE SEQUENCE [LARGE SCALE GENOMIC DNA]</scope>
    <source>
        <strain evidence="1 2">ATCC 19609</strain>
    </source>
</reference>
<comment type="caution">
    <text evidence="1">The sequence shown here is derived from an EMBL/GenBank/DDBJ whole genome shotgun (WGS) entry which is preliminary data.</text>
</comment>
<evidence type="ECO:0000313" key="2">
    <source>
        <dbReference type="Proteomes" id="UP000028058"/>
    </source>
</evidence>
<proteinExistence type="predicted"/>
<dbReference type="RefSeq" id="WP_043464977.1">
    <property type="nucleotide sequence ID" value="NZ_CP134822.1"/>
</dbReference>
<sequence>MTAHEQRTVCRLPLGATAADCWCQAIAYTPADGRTFQLGHHLANTPRLAMRWLHGRARDIADQLDPAAARPARHWIHDHAENERALATLARGEPYSFALAEDTTRYILSAHPTGSPR</sequence>
<accession>A0A3R7ITK9</accession>
<dbReference type="AlphaFoldDB" id="A0A3R7ITK9"/>